<evidence type="ECO:0000313" key="4">
    <source>
        <dbReference type="Proteomes" id="UP000245383"/>
    </source>
</evidence>
<protein>
    <submittedName>
        <fullName evidence="3">Uncharacterized protein</fullName>
    </submittedName>
</protein>
<accession>A0A2T9YVF4</accession>
<name>A0A2T9YVF4_9FUNG</name>
<feature type="transmembrane region" description="Helical" evidence="2">
    <location>
        <begin position="16"/>
        <end position="35"/>
    </location>
</feature>
<evidence type="ECO:0000256" key="1">
    <source>
        <dbReference type="SAM" id="MobiDB-lite"/>
    </source>
</evidence>
<reference evidence="3 4" key="1">
    <citation type="journal article" date="2018" name="MBio">
        <title>Comparative Genomics Reveals the Core Gene Toolbox for the Fungus-Insect Symbiosis.</title>
        <authorList>
            <person name="Wang Y."/>
            <person name="Stata M."/>
            <person name="Wang W."/>
            <person name="Stajich J.E."/>
            <person name="White M.M."/>
            <person name="Moncalvo J.M."/>
        </authorList>
    </citation>
    <scope>NUCLEOTIDE SEQUENCE [LARGE SCALE GENOMIC DNA]</scope>
    <source>
        <strain evidence="3 4">SWE-8-4</strain>
    </source>
</reference>
<feature type="region of interest" description="Disordered" evidence="1">
    <location>
        <begin position="44"/>
        <end position="86"/>
    </location>
</feature>
<organism evidence="3 4">
    <name type="scientific">Smittium simulii</name>
    <dbReference type="NCBI Taxonomy" id="133385"/>
    <lineage>
        <taxon>Eukaryota</taxon>
        <taxon>Fungi</taxon>
        <taxon>Fungi incertae sedis</taxon>
        <taxon>Zoopagomycota</taxon>
        <taxon>Kickxellomycotina</taxon>
        <taxon>Harpellomycetes</taxon>
        <taxon>Harpellales</taxon>
        <taxon>Legeriomycetaceae</taxon>
        <taxon>Smittium</taxon>
    </lineage>
</organism>
<comment type="caution">
    <text evidence="3">The sequence shown here is derived from an EMBL/GenBank/DDBJ whole genome shotgun (WGS) entry which is preliminary data.</text>
</comment>
<dbReference type="Proteomes" id="UP000245383">
    <property type="component" value="Unassembled WGS sequence"/>
</dbReference>
<evidence type="ECO:0000313" key="3">
    <source>
        <dbReference type="EMBL" id="PVU96318.1"/>
    </source>
</evidence>
<keyword evidence="4" id="KW-1185">Reference proteome</keyword>
<dbReference type="EMBL" id="MBFR01000036">
    <property type="protein sequence ID" value="PVU96318.1"/>
    <property type="molecule type" value="Genomic_DNA"/>
</dbReference>
<feature type="compositionally biased region" description="Basic and acidic residues" evidence="1">
    <location>
        <begin position="44"/>
        <end position="82"/>
    </location>
</feature>
<sequence>MRFNNSISKLSKQQKAWLVIIVSLPITIAYSNLAYKRFILKESPKKPLSKDPSELKSQIEEHLDLLRQEQQESDAQKNDHKSQLITGNTAHTNNINILNLF</sequence>
<dbReference type="AlphaFoldDB" id="A0A2T9YVF4"/>
<evidence type="ECO:0000256" key="2">
    <source>
        <dbReference type="SAM" id="Phobius"/>
    </source>
</evidence>
<keyword evidence="2" id="KW-0472">Membrane</keyword>
<keyword evidence="2" id="KW-0812">Transmembrane</keyword>
<proteinExistence type="predicted"/>
<keyword evidence="2" id="KW-1133">Transmembrane helix</keyword>
<gene>
    <name evidence="3" type="ORF">BB561_001255</name>
</gene>